<evidence type="ECO:0000313" key="4">
    <source>
        <dbReference type="Proteomes" id="UP000244729"/>
    </source>
</evidence>
<dbReference type="KEGG" id="agm:DCE93_13690"/>
<evidence type="ECO:0000313" key="3">
    <source>
        <dbReference type="EMBL" id="AWB96566.1"/>
    </source>
</evidence>
<dbReference type="EMBL" id="CP028913">
    <property type="protein sequence ID" value="AWB96566.1"/>
    <property type="molecule type" value="Genomic_DNA"/>
</dbReference>
<keyword evidence="2" id="KW-1133">Transmembrane helix</keyword>
<feature type="transmembrane region" description="Helical" evidence="2">
    <location>
        <begin position="114"/>
        <end position="135"/>
    </location>
</feature>
<feature type="transmembrane region" description="Helical" evidence="2">
    <location>
        <begin position="141"/>
        <end position="162"/>
    </location>
</feature>
<sequence length="170" mass="18650">MAIDPAADDRDGGRDDGRDDRRDETRIERLDRNWGDILQELRAVQTGTQIITGFLLAAAFQPRFSELDGYQLVLYLVLVALACFATLLGLAPVILHRQLFGLQQKERIVKRGDLLLRTHLLVASLLAAGVAGLIFELALNRTAGFIALGVALVIAAVLWGVVPRLASRRP</sequence>
<gene>
    <name evidence="3" type="ORF">DCE93_13690</name>
</gene>
<keyword evidence="4" id="KW-1185">Reference proteome</keyword>
<protein>
    <submittedName>
        <fullName evidence="3">Sodium:proton antiporter</fullName>
    </submittedName>
</protein>
<dbReference type="RefSeq" id="WP_108596362.1">
    <property type="nucleotide sequence ID" value="NZ_CP028913.1"/>
</dbReference>
<organism evidence="3 4">
    <name type="scientific">Agromyces badenianii</name>
    <dbReference type="NCBI Taxonomy" id="2080742"/>
    <lineage>
        <taxon>Bacteria</taxon>
        <taxon>Bacillati</taxon>
        <taxon>Actinomycetota</taxon>
        <taxon>Actinomycetes</taxon>
        <taxon>Micrococcales</taxon>
        <taxon>Microbacteriaceae</taxon>
        <taxon>Agromyces</taxon>
    </lineage>
</organism>
<accession>A0A2S0WZ12</accession>
<keyword evidence="2" id="KW-0812">Transmembrane</keyword>
<dbReference type="OrthoDB" id="3625784at2"/>
<reference evidence="3 4" key="1">
    <citation type="submission" date="2018-04" db="EMBL/GenBank/DDBJ databases">
        <authorList>
            <person name="Li J."/>
        </authorList>
    </citation>
    <scope>NUCLEOTIDE SEQUENCE [LARGE SCALE GENOMIC DNA]</scope>
    <source>
        <strain evidence="4">30A</strain>
    </source>
</reference>
<dbReference type="Pfam" id="PF19853">
    <property type="entry name" value="DUF6328"/>
    <property type="match status" value="1"/>
</dbReference>
<feature type="region of interest" description="Disordered" evidence="1">
    <location>
        <begin position="1"/>
        <end position="22"/>
    </location>
</feature>
<feature type="compositionally biased region" description="Basic and acidic residues" evidence="1">
    <location>
        <begin position="7"/>
        <end position="22"/>
    </location>
</feature>
<dbReference type="AlphaFoldDB" id="A0A2S0WZ12"/>
<dbReference type="Proteomes" id="UP000244729">
    <property type="component" value="Chromosome"/>
</dbReference>
<evidence type="ECO:0000256" key="2">
    <source>
        <dbReference type="SAM" id="Phobius"/>
    </source>
</evidence>
<dbReference type="InterPro" id="IPR046291">
    <property type="entry name" value="DUF6328"/>
</dbReference>
<feature type="transmembrane region" description="Helical" evidence="2">
    <location>
        <begin position="72"/>
        <end position="94"/>
    </location>
</feature>
<proteinExistence type="predicted"/>
<evidence type="ECO:0000256" key="1">
    <source>
        <dbReference type="SAM" id="MobiDB-lite"/>
    </source>
</evidence>
<name>A0A2S0WZ12_9MICO</name>
<keyword evidence="2" id="KW-0472">Membrane</keyword>